<comment type="caution">
    <text evidence="1">The sequence shown here is derived from an EMBL/GenBank/DDBJ whole genome shotgun (WGS) entry which is preliminary data.</text>
</comment>
<evidence type="ECO:0000313" key="2">
    <source>
        <dbReference type="Proteomes" id="UP000634136"/>
    </source>
</evidence>
<dbReference type="Gene3D" id="3.40.50.1000">
    <property type="entry name" value="HAD superfamily/HAD-like"/>
    <property type="match status" value="1"/>
</dbReference>
<dbReference type="InterPro" id="IPR005519">
    <property type="entry name" value="Acid_phosphat_B-like"/>
</dbReference>
<proteinExistence type="predicted"/>
<accession>A0A834WN37</accession>
<protein>
    <submittedName>
        <fullName evidence="1">Acid phosphatase 1</fullName>
    </submittedName>
</protein>
<gene>
    <name evidence="1" type="ORF">G2W53_016560</name>
</gene>
<dbReference type="InterPro" id="IPR023214">
    <property type="entry name" value="HAD_sf"/>
</dbReference>
<evidence type="ECO:0000313" key="1">
    <source>
        <dbReference type="EMBL" id="KAF7825396.1"/>
    </source>
</evidence>
<dbReference type="OrthoDB" id="59415at2759"/>
<keyword evidence="2" id="KW-1185">Reference proteome</keyword>
<dbReference type="EMBL" id="JAAIUW010000006">
    <property type="protein sequence ID" value="KAF7825396.1"/>
    <property type="molecule type" value="Genomic_DNA"/>
</dbReference>
<dbReference type="PANTHER" id="PTHR31284">
    <property type="entry name" value="ACID PHOSPHATASE-LIKE PROTEIN"/>
    <property type="match status" value="1"/>
</dbReference>
<dbReference type="AlphaFoldDB" id="A0A834WN37"/>
<sequence>MLVQGRHEVLTLKQEDSNCSSSLSEEEYGRRWRLAAEANNVDPWRTVPGGCYEHVRNYMIGGESGEYKGKSAGKYKSEKRKEIEGEGYRIWGNVGDQWSDLQGYSLGNRTFKLPNPMYFIP</sequence>
<name>A0A834WN37_9FABA</name>
<dbReference type="PANTHER" id="PTHR31284:SF21">
    <property type="entry name" value="PLANT ACID PHOSPHATASE"/>
    <property type="match status" value="1"/>
</dbReference>
<reference evidence="1" key="1">
    <citation type="submission" date="2020-09" db="EMBL/GenBank/DDBJ databases">
        <title>Genome-Enabled Discovery of Anthraquinone Biosynthesis in Senna tora.</title>
        <authorList>
            <person name="Kang S.-H."/>
            <person name="Pandey R.P."/>
            <person name="Lee C.-M."/>
            <person name="Sim J.-S."/>
            <person name="Jeong J.-T."/>
            <person name="Choi B.-S."/>
            <person name="Jung M."/>
            <person name="Ginzburg D."/>
            <person name="Zhao K."/>
            <person name="Won S.Y."/>
            <person name="Oh T.-J."/>
            <person name="Yu Y."/>
            <person name="Kim N.-H."/>
            <person name="Lee O.R."/>
            <person name="Lee T.-H."/>
            <person name="Bashyal P."/>
            <person name="Kim T.-S."/>
            <person name="Lee W.-H."/>
            <person name="Kawkins C."/>
            <person name="Kim C.-K."/>
            <person name="Kim J.S."/>
            <person name="Ahn B.O."/>
            <person name="Rhee S.Y."/>
            <person name="Sohng J.K."/>
        </authorList>
    </citation>
    <scope>NUCLEOTIDE SEQUENCE</scope>
    <source>
        <tissue evidence="1">Leaf</tissue>
    </source>
</reference>
<dbReference type="Proteomes" id="UP000634136">
    <property type="component" value="Unassembled WGS sequence"/>
</dbReference>
<dbReference type="Pfam" id="PF03767">
    <property type="entry name" value="Acid_phosphat_B"/>
    <property type="match status" value="1"/>
</dbReference>
<organism evidence="1 2">
    <name type="scientific">Senna tora</name>
    <dbReference type="NCBI Taxonomy" id="362788"/>
    <lineage>
        <taxon>Eukaryota</taxon>
        <taxon>Viridiplantae</taxon>
        <taxon>Streptophyta</taxon>
        <taxon>Embryophyta</taxon>
        <taxon>Tracheophyta</taxon>
        <taxon>Spermatophyta</taxon>
        <taxon>Magnoliopsida</taxon>
        <taxon>eudicotyledons</taxon>
        <taxon>Gunneridae</taxon>
        <taxon>Pentapetalae</taxon>
        <taxon>rosids</taxon>
        <taxon>fabids</taxon>
        <taxon>Fabales</taxon>
        <taxon>Fabaceae</taxon>
        <taxon>Caesalpinioideae</taxon>
        <taxon>Cassia clade</taxon>
        <taxon>Senna</taxon>
    </lineage>
</organism>